<reference evidence="2" key="1">
    <citation type="submission" date="2018-01" db="EMBL/GenBank/DDBJ databases">
        <title>An insight into the sialome of Amazonian anophelines.</title>
        <authorList>
            <person name="Ribeiro J.M."/>
            <person name="Scarpassa V."/>
            <person name="Calvo E."/>
        </authorList>
    </citation>
    <scope>NUCLEOTIDE SEQUENCE</scope>
</reference>
<dbReference type="EMBL" id="GGFL01009841">
    <property type="protein sequence ID" value="MBW74019.1"/>
    <property type="molecule type" value="Transcribed_RNA"/>
</dbReference>
<proteinExistence type="predicted"/>
<dbReference type="AlphaFoldDB" id="A0A2M4D8Y6"/>
<evidence type="ECO:0000313" key="2">
    <source>
        <dbReference type="EMBL" id="MBW74019.1"/>
    </source>
</evidence>
<organism evidence="2">
    <name type="scientific">Anopheles darlingi</name>
    <name type="common">Mosquito</name>
    <dbReference type="NCBI Taxonomy" id="43151"/>
    <lineage>
        <taxon>Eukaryota</taxon>
        <taxon>Metazoa</taxon>
        <taxon>Ecdysozoa</taxon>
        <taxon>Arthropoda</taxon>
        <taxon>Hexapoda</taxon>
        <taxon>Insecta</taxon>
        <taxon>Pterygota</taxon>
        <taxon>Neoptera</taxon>
        <taxon>Endopterygota</taxon>
        <taxon>Diptera</taxon>
        <taxon>Nematocera</taxon>
        <taxon>Culicoidea</taxon>
        <taxon>Culicidae</taxon>
        <taxon>Anophelinae</taxon>
        <taxon>Anopheles</taxon>
    </lineage>
</organism>
<feature type="signal peptide" evidence="1">
    <location>
        <begin position="1"/>
        <end position="18"/>
    </location>
</feature>
<feature type="chain" id="PRO_5014992818" evidence="1">
    <location>
        <begin position="19"/>
        <end position="68"/>
    </location>
</feature>
<name>A0A2M4D8Y6_ANODA</name>
<accession>A0A2M4D8Y6</accession>
<protein>
    <submittedName>
        <fullName evidence="2">Putative secreted protein</fullName>
    </submittedName>
</protein>
<evidence type="ECO:0000256" key="1">
    <source>
        <dbReference type="SAM" id="SignalP"/>
    </source>
</evidence>
<sequence>MSVFIRLIGITYFWAAHSACLAASNKHEWQMVTSSRGFVSHFYSFLFQRLHFGEMRILEARLVATRCW</sequence>
<keyword evidence="1" id="KW-0732">Signal</keyword>